<feature type="transmembrane region" description="Helical" evidence="1">
    <location>
        <begin position="117"/>
        <end position="134"/>
    </location>
</feature>
<proteinExistence type="predicted"/>
<dbReference type="Proteomes" id="UP000230729">
    <property type="component" value="Unassembled WGS sequence"/>
</dbReference>
<gene>
    <name evidence="2" type="ORF">COX22_04500</name>
</gene>
<keyword evidence="1" id="KW-0812">Transmembrane</keyword>
<keyword evidence="1" id="KW-0472">Membrane</keyword>
<dbReference type="EMBL" id="PCSD01000107">
    <property type="protein sequence ID" value="PIP33405.1"/>
    <property type="molecule type" value="Genomic_DNA"/>
</dbReference>
<comment type="caution">
    <text evidence="2">The sequence shown here is derived from an EMBL/GenBank/DDBJ whole genome shotgun (WGS) entry which is preliminary data.</text>
</comment>
<feature type="transmembrane region" description="Helical" evidence="1">
    <location>
        <begin position="35"/>
        <end position="60"/>
    </location>
</feature>
<feature type="transmembrane region" description="Helical" evidence="1">
    <location>
        <begin position="87"/>
        <end position="105"/>
    </location>
</feature>
<organism evidence="2 3">
    <name type="scientific">Candidatus Falkowbacteria bacterium CG23_combo_of_CG06-09_8_20_14_all_49_15</name>
    <dbReference type="NCBI Taxonomy" id="1974572"/>
    <lineage>
        <taxon>Bacteria</taxon>
        <taxon>Candidatus Falkowiibacteriota</taxon>
    </lineage>
</organism>
<feature type="transmembrane region" description="Helical" evidence="1">
    <location>
        <begin position="7"/>
        <end position="29"/>
    </location>
</feature>
<evidence type="ECO:0000313" key="2">
    <source>
        <dbReference type="EMBL" id="PIP33405.1"/>
    </source>
</evidence>
<keyword evidence="1" id="KW-1133">Transmembrane helix</keyword>
<dbReference type="AlphaFoldDB" id="A0A2G9ZJR1"/>
<evidence type="ECO:0000256" key="1">
    <source>
        <dbReference type="SAM" id="Phobius"/>
    </source>
</evidence>
<protein>
    <submittedName>
        <fullName evidence="2">Uncharacterized protein</fullName>
    </submittedName>
</protein>
<sequence>MNAKEIVIDFLSFCLLVFLVLFVFFFFFLGGRYNFIRALFHLAAPLAFALLPFLIILPGVRRTVRSLRINKEEHQPAVYLETRLKRLDLLVIGVNLLFLAWWPFIFKNFQTSDGGQMFVFALIMSIWHICLFRSREEFRGRMYITYLEQQLDSVLIALMPVLIILIAVFWSDLNFIDGFQAASILAILKIWRWRLIRPLG</sequence>
<name>A0A2G9ZJR1_9BACT</name>
<reference evidence="2 3" key="1">
    <citation type="submission" date="2017-09" db="EMBL/GenBank/DDBJ databases">
        <title>Depth-based differentiation of microbial function through sediment-hosted aquifers and enrichment of novel symbionts in the deep terrestrial subsurface.</title>
        <authorList>
            <person name="Probst A.J."/>
            <person name="Ladd B."/>
            <person name="Jarett J.K."/>
            <person name="Geller-Mcgrath D.E."/>
            <person name="Sieber C.M."/>
            <person name="Emerson J.B."/>
            <person name="Anantharaman K."/>
            <person name="Thomas B.C."/>
            <person name="Malmstrom R."/>
            <person name="Stieglmeier M."/>
            <person name="Klingl A."/>
            <person name="Woyke T."/>
            <person name="Ryan C.M."/>
            <person name="Banfield J.F."/>
        </authorList>
    </citation>
    <scope>NUCLEOTIDE SEQUENCE [LARGE SCALE GENOMIC DNA]</scope>
    <source>
        <strain evidence="2">CG23_combo_of_CG06-09_8_20_14_all_49_15</strain>
    </source>
</reference>
<feature type="transmembrane region" description="Helical" evidence="1">
    <location>
        <begin position="154"/>
        <end position="173"/>
    </location>
</feature>
<accession>A0A2G9ZJR1</accession>
<evidence type="ECO:0000313" key="3">
    <source>
        <dbReference type="Proteomes" id="UP000230729"/>
    </source>
</evidence>